<dbReference type="Proteomes" id="UP001596157">
    <property type="component" value="Unassembled WGS sequence"/>
</dbReference>
<keyword evidence="5" id="KW-1185">Reference proteome</keyword>
<evidence type="ECO:0000313" key="5">
    <source>
        <dbReference type="Proteomes" id="UP001596157"/>
    </source>
</evidence>
<dbReference type="InterPro" id="IPR027383">
    <property type="entry name" value="Znf_put"/>
</dbReference>
<gene>
    <name evidence="4" type="ORF">ACFPM7_21220</name>
</gene>
<proteinExistence type="predicted"/>
<sequence length="234" mass="24266">MVCDTCREALSARIDGEAGPVPPAEVDAHLADCPACTAWLAKAEVVSRRMRVREAVPAPDLTAAVLAALPPQRTAPRARIALGVVAVLQMGVVIAQVLGAGAHADHTSPGHLFNEGIAWNAALAIGLLMAAIRTDQARGLLTTLTAFVGVLGAYSVYDLFTAAASPYRVLSHLPVVAGLLLLHAISRAHRAPPSPADRQSTDDHHSAHPTTDSEGATPRTPGTGPLRPTARHAA</sequence>
<feature type="transmembrane region" description="Helical" evidence="2">
    <location>
        <begin position="139"/>
        <end position="157"/>
    </location>
</feature>
<feature type="region of interest" description="Disordered" evidence="1">
    <location>
        <begin position="190"/>
        <end position="234"/>
    </location>
</feature>
<feature type="transmembrane region" description="Helical" evidence="2">
    <location>
        <begin position="80"/>
        <end position="104"/>
    </location>
</feature>
<evidence type="ECO:0000256" key="2">
    <source>
        <dbReference type="SAM" id="Phobius"/>
    </source>
</evidence>
<keyword evidence="2" id="KW-0472">Membrane</keyword>
<protein>
    <submittedName>
        <fullName evidence="4">Zf-HC2 domain-containing protein</fullName>
    </submittedName>
</protein>
<feature type="compositionally biased region" description="Low complexity" evidence="1">
    <location>
        <begin position="215"/>
        <end position="228"/>
    </location>
</feature>
<reference evidence="5" key="1">
    <citation type="journal article" date="2019" name="Int. J. Syst. Evol. Microbiol.">
        <title>The Global Catalogue of Microorganisms (GCM) 10K type strain sequencing project: providing services to taxonomists for standard genome sequencing and annotation.</title>
        <authorList>
            <consortium name="The Broad Institute Genomics Platform"/>
            <consortium name="The Broad Institute Genome Sequencing Center for Infectious Disease"/>
            <person name="Wu L."/>
            <person name="Ma J."/>
        </authorList>
    </citation>
    <scope>NUCLEOTIDE SEQUENCE [LARGE SCALE GENOMIC DNA]</scope>
    <source>
        <strain evidence="5">CCUG 59778</strain>
    </source>
</reference>
<keyword evidence="2" id="KW-0812">Transmembrane</keyword>
<accession>A0ABW0EQ88</accession>
<organism evidence="4 5">
    <name type="scientific">Actinokineospora guangxiensis</name>
    <dbReference type="NCBI Taxonomy" id="1490288"/>
    <lineage>
        <taxon>Bacteria</taxon>
        <taxon>Bacillati</taxon>
        <taxon>Actinomycetota</taxon>
        <taxon>Actinomycetes</taxon>
        <taxon>Pseudonocardiales</taxon>
        <taxon>Pseudonocardiaceae</taxon>
        <taxon>Actinokineospora</taxon>
    </lineage>
</organism>
<feature type="transmembrane region" description="Helical" evidence="2">
    <location>
        <begin position="116"/>
        <end position="132"/>
    </location>
</feature>
<dbReference type="Pfam" id="PF13490">
    <property type="entry name" value="zf-HC2"/>
    <property type="match status" value="1"/>
</dbReference>
<evidence type="ECO:0000256" key="1">
    <source>
        <dbReference type="SAM" id="MobiDB-lite"/>
    </source>
</evidence>
<keyword evidence="2" id="KW-1133">Transmembrane helix</keyword>
<dbReference type="RefSeq" id="WP_378249427.1">
    <property type="nucleotide sequence ID" value="NZ_JBHSKF010000011.1"/>
</dbReference>
<name>A0ABW0EQ88_9PSEU</name>
<comment type="caution">
    <text evidence="4">The sequence shown here is derived from an EMBL/GenBank/DDBJ whole genome shotgun (WGS) entry which is preliminary data.</text>
</comment>
<feature type="domain" description="Putative zinc-finger" evidence="3">
    <location>
        <begin position="3"/>
        <end position="36"/>
    </location>
</feature>
<evidence type="ECO:0000259" key="3">
    <source>
        <dbReference type="Pfam" id="PF13490"/>
    </source>
</evidence>
<evidence type="ECO:0000313" key="4">
    <source>
        <dbReference type="EMBL" id="MFC5289583.1"/>
    </source>
</evidence>
<dbReference type="EMBL" id="JBHSKF010000011">
    <property type="protein sequence ID" value="MFC5289583.1"/>
    <property type="molecule type" value="Genomic_DNA"/>
</dbReference>